<evidence type="ECO:0000313" key="1">
    <source>
        <dbReference type="EMBL" id="NIZ41523.1"/>
    </source>
</evidence>
<organism evidence="1 2">
    <name type="scientific">Entomospira entomophila</name>
    <dbReference type="NCBI Taxonomy" id="2719988"/>
    <lineage>
        <taxon>Bacteria</taxon>
        <taxon>Pseudomonadati</taxon>
        <taxon>Spirochaetota</taxon>
        <taxon>Spirochaetia</taxon>
        <taxon>Spirochaetales</taxon>
        <taxon>Spirochaetaceae</taxon>
        <taxon>Entomospira</taxon>
    </lineage>
</organism>
<sequence>MNPDYTQRLQAIGRSVPEESFNINHGSSYEMDIDNLPRGNREAVLALSNFHLVAKEVRAQMEMKFFQKYDNPNFSLLRMCSLRNFFIFNMRDVVAGNLLYSTSIRSLEDLYAAMGDELKIKKAEVNGMMDATMLALMHVYVDIFRFASLHFLSTPVIDEHGKVTVRQDNIVSYILGIIEKTVTFYPLSQKRTLLVPEHMEFAFKSYGVSNELNTSWFDAFCTFLRNSNISLIFVPVPLELNAILFPVSLELKVILLVCDNLIEKVSGLAPSFSQEIFDNVKENLLRQYHFGTDVYQLVNTGLHIDYPIASFRIDI</sequence>
<gene>
    <name evidence="1" type="ORF">HCT14_08375</name>
</gene>
<comment type="caution">
    <text evidence="1">The sequence shown here is derived from an EMBL/GenBank/DDBJ whole genome shotgun (WGS) entry which is preliminary data.</text>
</comment>
<dbReference type="EMBL" id="JAATLJ010000004">
    <property type="protein sequence ID" value="NIZ41523.1"/>
    <property type="molecule type" value="Genomic_DNA"/>
</dbReference>
<proteinExistence type="predicted"/>
<accession>A0A968GAC0</accession>
<protein>
    <submittedName>
        <fullName evidence="1">Uncharacterized protein</fullName>
    </submittedName>
</protein>
<reference evidence="1 2" key="1">
    <citation type="submission" date="2020-03" db="EMBL/GenBank/DDBJ databases">
        <title>Spirochaetal bacteria isolated from arthropods constitute a novel genus Entomospira genus novum within the order Spirochaetales.</title>
        <authorList>
            <person name="Grana-Miraglia L."/>
            <person name="Sikutova S."/>
            <person name="Fingerle V."/>
            <person name="Sing A."/>
            <person name="Castillo-Ramirez S."/>
            <person name="Margos G."/>
            <person name="Rudolf I."/>
        </authorList>
    </citation>
    <scope>NUCLEOTIDE SEQUENCE [LARGE SCALE GENOMIC DNA]</scope>
    <source>
        <strain evidence="1 2">BR193</strain>
    </source>
</reference>
<dbReference type="AlphaFoldDB" id="A0A968GAC0"/>
<dbReference type="Proteomes" id="UP000711995">
    <property type="component" value="Unassembled WGS sequence"/>
</dbReference>
<dbReference type="RefSeq" id="WP_167701145.1">
    <property type="nucleotide sequence ID" value="NZ_CP118177.1"/>
</dbReference>
<evidence type="ECO:0000313" key="2">
    <source>
        <dbReference type="Proteomes" id="UP000711995"/>
    </source>
</evidence>
<name>A0A968GAC0_9SPIO</name>
<keyword evidence="2" id="KW-1185">Reference proteome</keyword>